<dbReference type="AlphaFoldDB" id="A0A8S3VIV5"/>
<comment type="caution">
    <text evidence="2">The sequence shown here is derived from an EMBL/GenBank/DDBJ whole genome shotgun (WGS) entry which is preliminary data.</text>
</comment>
<dbReference type="InterPro" id="IPR000643">
    <property type="entry name" value="Iodothyronine_deiodinase"/>
</dbReference>
<dbReference type="GO" id="GO:0042446">
    <property type="term" value="P:hormone biosynthetic process"/>
    <property type="evidence" value="ECO:0007669"/>
    <property type="project" value="UniProtKB-KW"/>
</dbReference>
<dbReference type="Pfam" id="PF00837">
    <property type="entry name" value="T4_deiodinase"/>
    <property type="match status" value="1"/>
</dbReference>
<organism evidence="2 3">
    <name type="scientific">Mytilus edulis</name>
    <name type="common">Blue mussel</name>
    <dbReference type="NCBI Taxonomy" id="6550"/>
    <lineage>
        <taxon>Eukaryota</taxon>
        <taxon>Metazoa</taxon>
        <taxon>Spiralia</taxon>
        <taxon>Lophotrochozoa</taxon>
        <taxon>Mollusca</taxon>
        <taxon>Bivalvia</taxon>
        <taxon>Autobranchia</taxon>
        <taxon>Pteriomorphia</taxon>
        <taxon>Mytilida</taxon>
        <taxon>Mytiloidea</taxon>
        <taxon>Mytilidae</taxon>
        <taxon>Mytilinae</taxon>
        <taxon>Mytilus</taxon>
    </lineage>
</organism>
<dbReference type="PANTHER" id="PTHR11781:SF22">
    <property type="entry name" value="TYPE I IODOTHYRONINE DEIODINASE"/>
    <property type="match status" value="1"/>
</dbReference>
<comment type="similarity">
    <text evidence="1">Belongs to the iodothyronine deiodinase family.</text>
</comment>
<reference evidence="2" key="1">
    <citation type="submission" date="2021-03" db="EMBL/GenBank/DDBJ databases">
        <authorList>
            <person name="Bekaert M."/>
        </authorList>
    </citation>
    <scope>NUCLEOTIDE SEQUENCE</scope>
</reference>
<proteinExistence type="inferred from homology"/>
<keyword evidence="3" id="KW-1185">Reference proteome</keyword>
<dbReference type="GO" id="GO:0042403">
    <property type="term" value="P:thyroid hormone metabolic process"/>
    <property type="evidence" value="ECO:0007669"/>
    <property type="project" value="TreeGrafter"/>
</dbReference>
<name>A0A8S3VIV5_MYTED</name>
<keyword evidence="1 2" id="KW-0560">Oxidoreductase</keyword>
<dbReference type="PANTHER" id="PTHR11781">
    <property type="entry name" value="IODOTHYRONINE DEIODINASE"/>
    <property type="match status" value="1"/>
</dbReference>
<accession>A0A8S3VIV5</accession>
<protein>
    <recommendedName>
        <fullName evidence="1">Iodothyronine deiodinase</fullName>
    </recommendedName>
</protein>
<evidence type="ECO:0000313" key="3">
    <source>
        <dbReference type="Proteomes" id="UP000683360"/>
    </source>
</evidence>
<sequence>MIREFASVADFVIIYVREAHPLDGWNMRGPKFEDMLQHKSLEERIEAAKLLRQEGIDCPILVDTMDDKTCLAYGAFPERYYIIHNGKVVLANGLGPQLYSPQEARLNLNVGNINLIAVERRRRRRQRRWWTRPWLSPERRRSFGLYDQLMTELRREDRQSFVHFLRMPTEMFDEILQVGPRIAKQNTFYRNPLEPGLKLAITLRHLASGAKYRSMQYGWRVPHNTISVFIPEVHNINKFRKST</sequence>
<comment type="function">
    <text evidence="1">Responsible for the deiodination of T4 (3,5,3',5'-tetraiodothyronine).</text>
</comment>
<dbReference type="EMBL" id="CAJPWZ010003331">
    <property type="protein sequence ID" value="CAG2257730.1"/>
    <property type="molecule type" value="Genomic_DNA"/>
</dbReference>
<dbReference type="Proteomes" id="UP000683360">
    <property type="component" value="Unassembled WGS sequence"/>
</dbReference>
<dbReference type="OrthoDB" id="428577at2759"/>
<dbReference type="Gene3D" id="3.40.30.10">
    <property type="entry name" value="Glutaredoxin"/>
    <property type="match status" value="1"/>
</dbReference>
<gene>
    <name evidence="2" type="ORF">MEDL_68868</name>
</gene>
<keyword evidence="1" id="KW-0893">Thyroid hormones biosynthesis</keyword>
<dbReference type="GO" id="GO:0004800">
    <property type="term" value="F:thyroxine 5'-deiodinase activity"/>
    <property type="evidence" value="ECO:0007669"/>
    <property type="project" value="InterPro"/>
</dbReference>
<evidence type="ECO:0000256" key="1">
    <source>
        <dbReference type="RuleBase" id="RU000676"/>
    </source>
</evidence>
<evidence type="ECO:0000313" key="2">
    <source>
        <dbReference type="EMBL" id="CAG2257730.1"/>
    </source>
</evidence>
<keyword evidence="1" id="KW-0712">Selenocysteine</keyword>